<dbReference type="Pfam" id="PF01636">
    <property type="entry name" value="APH"/>
    <property type="match status" value="1"/>
</dbReference>
<dbReference type="RefSeq" id="XP_060324938.1">
    <property type="nucleotide sequence ID" value="XM_060479790.1"/>
</dbReference>
<organism evidence="2 3">
    <name type="scientific">Armillaria tabescens</name>
    <name type="common">Ringless honey mushroom</name>
    <name type="synonym">Agaricus tabescens</name>
    <dbReference type="NCBI Taxonomy" id="1929756"/>
    <lineage>
        <taxon>Eukaryota</taxon>
        <taxon>Fungi</taxon>
        <taxon>Dikarya</taxon>
        <taxon>Basidiomycota</taxon>
        <taxon>Agaricomycotina</taxon>
        <taxon>Agaricomycetes</taxon>
        <taxon>Agaricomycetidae</taxon>
        <taxon>Agaricales</taxon>
        <taxon>Marasmiineae</taxon>
        <taxon>Physalacriaceae</taxon>
        <taxon>Desarmillaria</taxon>
    </lineage>
</organism>
<feature type="domain" description="Aminoglycoside phosphotransferase" evidence="1">
    <location>
        <begin position="250"/>
        <end position="312"/>
    </location>
</feature>
<dbReference type="AlphaFoldDB" id="A0AA39MR40"/>
<keyword evidence="3" id="KW-1185">Reference proteome</keyword>
<dbReference type="InterPro" id="IPR011009">
    <property type="entry name" value="Kinase-like_dom_sf"/>
</dbReference>
<accession>A0AA39MR40</accession>
<keyword evidence="2" id="KW-0418">Kinase</keyword>
<dbReference type="GeneID" id="85363338"/>
<dbReference type="InterPro" id="IPR002575">
    <property type="entry name" value="Aminoglycoside_PTrfase"/>
</dbReference>
<comment type="caution">
    <text evidence="2">The sequence shown here is derived from an EMBL/GenBank/DDBJ whole genome shotgun (WGS) entry which is preliminary data.</text>
</comment>
<dbReference type="PANTHER" id="PTHR21310">
    <property type="entry name" value="AMINOGLYCOSIDE PHOSPHOTRANSFERASE-RELATED-RELATED"/>
    <property type="match status" value="1"/>
</dbReference>
<proteinExistence type="predicted"/>
<gene>
    <name evidence="2" type="ORF">EV420DRAFT_1723450</name>
</gene>
<dbReference type="SUPFAM" id="SSF56112">
    <property type="entry name" value="Protein kinase-like (PK-like)"/>
    <property type="match status" value="1"/>
</dbReference>
<protein>
    <submittedName>
        <fullName evidence="2">Kinase-like domain-containing protein</fullName>
    </submittedName>
</protein>
<evidence type="ECO:0000259" key="1">
    <source>
        <dbReference type="Pfam" id="PF01636"/>
    </source>
</evidence>
<dbReference type="InterPro" id="IPR051678">
    <property type="entry name" value="AGP_Transferase"/>
</dbReference>
<dbReference type="Gene3D" id="3.30.200.20">
    <property type="entry name" value="Phosphorylase Kinase, domain 1"/>
    <property type="match status" value="1"/>
</dbReference>
<dbReference type="Gene3D" id="3.90.1200.10">
    <property type="match status" value="1"/>
</dbReference>
<dbReference type="EMBL" id="JAUEPS010000056">
    <property type="protein sequence ID" value="KAK0443971.1"/>
    <property type="molecule type" value="Genomic_DNA"/>
</dbReference>
<name>A0AA39MR40_ARMTA</name>
<sequence length="365" mass="41296">MAMLHPSDSIFPQTDPLSPSSISSLFEGSLGLSPTSIVSPTSSQGLYHKVYFVTLAESAHSRWGGKDVVLRVARKAIERIKIENEVAVIDVVRKAGLPVPEVLFYNSDPGNKFGFEYICVEKSPHPSLQDTWMSLSPGTLDNILDQFVDFFIRMFTLELPRGGEFYGSLCVTEMEGQRDVAPGPVLVICFRPDILRYFHAAPYNLTRENFAALNPCGWYPSWVAYISAFLKCYHHVISVHPSVSFLLYLLDPLQRLIEKLDRGEIDWVRRLRDEKGLQGRLWHRDFHFGNLLADDEGNIRAIIDWEFSGVGPSFHKTSSPVRNCISFAYNSEPTPPADKLRLRRSITNGYSNPIRNGFLEERGKP</sequence>
<dbReference type="GO" id="GO:0016301">
    <property type="term" value="F:kinase activity"/>
    <property type="evidence" value="ECO:0007669"/>
    <property type="project" value="UniProtKB-KW"/>
</dbReference>
<evidence type="ECO:0000313" key="3">
    <source>
        <dbReference type="Proteomes" id="UP001175211"/>
    </source>
</evidence>
<dbReference type="PANTHER" id="PTHR21310:SF13">
    <property type="entry name" value="AMINOGLYCOSIDE PHOSPHOTRANSFERASE DOMAIN-CONTAINING PROTEIN"/>
    <property type="match status" value="1"/>
</dbReference>
<reference evidence="2" key="1">
    <citation type="submission" date="2023-06" db="EMBL/GenBank/DDBJ databases">
        <authorList>
            <consortium name="Lawrence Berkeley National Laboratory"/>
            <person name="Ahrendt S."/>
            <person name="Sahu N."/>
            <person name="Indic B."/>
            <person name="Wong-Bajracharya J."/>
            <person name="Merenyi Z."/>
            <person name="Ke H.-M."/>
            <person name="Monk M."/>
            <person name="Kocsube S."/>
            <person name="Drula E."/>
            <person name="Lipzen A."/>
            <person name="Balint B."/>
            <person name="Henrissat B."/>
            <person name="Andreopoulos B."/>
            <person name="Martin F.M."/>
            <person name="Harder C.B."/>
            <person name="Rigling D."/>
            <person name="Ford K.L."/>
            <person name="Foster G.D."/>
            <person name="Pangilinan J."/>
            <person name="Papanicolaou A."/>
            <person name="Barry K."/>
            <person name="LaButti K."/>
            <person name="Viragh M."/>
            <person name="Koriabine M."/>
            <person name="Yan M."/>
            <person name="Riley R."/>
            <person name="Champramary S."/>
            <person name="Plett K.L."/>
            <person name="Tsai I.J."/>
            <person name="Slot J."/>
            <person name="Sipos G."/>
            <person name="Plett J."/>
            <person name="Nagy L.G."/>
            <person name="Grigoriev I.V."/>
        </authorList>
    </citation>
    <scope>NUCLEOTIDE SEQUENCE</scope>
    <source>
        <strain evidence="2">CCBAS 213</strain>
    </source>
</reference>
<keyword evidence="2" id="KW-0808">Transferase</keyword>
<evidence type="ECO:0000313" key="2">
    <source>
        <dbReference type="EMBL" id="KAK0443971.1"/>
    </source>
</evidence>
<dbReference type="Proteomes" id="UP001175211">
    <property type="component" value="Unassembled WGS sequence"/>
</dbReference>